<comment type="subunit">
    <text evidence="3 13">Monomer.</text>
</comment>
<evidence type="ECO:0000256" key="3">
    <source>
        <dbReference type="ARBA" id="ARBA00011245"/>
    </source>
</evidence>
<evidence type="ECO:0000256" key="9">
    <source>
        <dbReference type="ARBA" id="ARBA00061210"/>
    </source>
</evidence>
<evidence type="ECO:0000256" key="7">
    <source>
        <dbReference type="ARBA" id="ARBA00022785"/>
    </source>
</evidence>
<comment type="catalytic activity">
    <reaction evidence="8 13">
        <text>7-aminomethyl-7-carbaguanosine(34) in tRNA + S-adenosyl-L-methionine = epoxyqueuosine(34) in tRNA + adenine + L-methionine + 2 H(+)</text>
        <dbReference type="Rhea" id="RHEA:32155"/>
        <dbReference type="Rhea" id="RHEA-COMP:10342"/>
        <dbReference type="Rhea" id="RHEA-COMP:18582"/>
        <dbReference type="ChEBI" id="CHEBI:15378"/>
        <dbReference type="ChEBI" id="CHEBI:16708"/>
        <dbReference type="ChEBI" id="CHEBI:57844"/>
        <dbReference type="ChEBI" id="CHEBI:59789"/>
        <dbReference type="ChEBI" id="CHEBI:82833"/>
        <dbReference type="ChEBI" id="CHEBI:194443"/>
        <dbReference type="EC" id="2.4.99.17"/>
    </reaction>
</comment>
<dbReference type="Proteomes" id="UP001333818">
    <property type="component" value="Unassembled WGS sequence"/>
</dbReference>
<dbReference type="Gene3D" id="2.40.10.240">
    <property type="entry name" value="QueA-like"/>
    <property type="match status" value="1"/>
</dbReference>
<dbReference type="GO" id="GO:0005737">
    <property type="term" value="C:cytoplasm"/>
    <property type="evidence" value="ECO:0007669"/>
    <property type="project" value="UniProtKB-SubCell"/>
</dbReference>
<protein>
    <recommendedName>
        <fullName evidence="11 13">S-adenosylmethionine:tRNA ribosyltransferase-isomerase</fullName>
        <ecNumber evidence="10 13">2.4.99.17</ecNumber>
    </recommendedName>
    <alternativeName>
        <fullName evidence="12 13">Queuosine biosynthesis protein QueA</fullName>
    </alternativeName>
</protein>
<sequence length="347" mass="39036">MPNIDHSLSAYDYELPSNCIAQNPAVPRHNSRLLAVDTDKSIHHHHFYQLPQLLKSGDLLIFNNTRVIPARMHGHKLSGVPVEILLMEPTGHNRWLSLVKPGKRLPVGSTIIFNEEVKATVEGIDEATRARDLLFHIPEHQTLHQIIDDLGKIPFPPYVTESQADSEQYQTVYAKVPGAIAAPTAGLHFTETLLQQLSDMGVNQAYITLHVGLGTFRPVETEDVREHKMHSEWFEVSQETIAMIEATKAKGGRVIGVGTTVVRAIESSNMQPYQGKTNLMIYPGYEWKILDGLITNFHLPKSSLMMLVASLLGEGGREFLLSVYKEAIAQNYRFYSFGDAMMLWRNR</sequence>
<dbReference type="RefSeq" id="WP_330484663.1">
    <property type="nucleotide sequence ID" value="NZ_JAZBJZ010000069.1"/>
</dbReference>
<evidence type="ECO:0000256" key="10">
    <source>
        <dbReference type="ARBA" id="ARBA00066503"/>
    </source>
</evidence>
<keyword evidence="4 13" id="KW-0963">Cytoplasm</keyword>
<reference evidence="14" key="1">
    <citation type="submission" date="2024-01" db="EMBL/GenBank/DDBJ databases">
        <title>Bank of Algae and Cyanobacteria of the Azores (BACA) strain genomes.</title>
        <authorList>
            <person name="Luz R."/>
            <person name="Cordeiro R."/>
            <person name="Fonseca A."/>
            <person name="Goncalves V."/>
        </authorList>
    </citation>
    <scope>NUCLEOTIDE SEQUENCE</scope>
    <source>
        <strain evidence="14">BACA0141</strain>
    </source>
</reference>
<dbReference type="InterPro" id="IPR042119">
    <property type="entry name" value="QueA_dom2"/>
</dbReference>
<accession>A0AAW9Q4Q7</accession>
<keyword evidence="14" id="KW-0328">Glycosyltransferase</keyword>
<dbReference type="Gene3D" id="3.40.1780.10">
    <property type="entry name" value="QueA-like"/>
    <property type="match status" value="1"/>
</dbReference>
<keyword evidence="6 13" id="KW-0949">S-adenosyl-L-methionine</keyword>
<proteinExistence type="inferred from homology"/>
<evidence type="ECO:0000256" key="4">
    <source>
        <dbReference type="ARBA" id="ARBA00022490"/>
    </source>
</evidence>
<keyword evidence="7 13" id="KW-0671">Queuosine biosynthesis</keyword>
<evidence type="ECO:0000256" key="2">
    <source>
        <dbReference type="ARBA" id="ARBA00004691"/>
    </source>
</evidence>
<dbReference type="SUPFAM" id="SSF111337">
    <property type="entry name" value="QueA-like"/>
    <property type="match status" value="1"/>
</dbReference>
<evidence type="ECO:0000256" key="1">
    <source>
        <dbReference type="ARBA" id="ARBA00004496"/>
    </source>
</evidence>
<dbReference type="InterPro" id="IPR003699">
    <property type="entry name" value="QueA"/>
</dbReference>
<dbReference type="GO" id="GO:0051075">
    <property type="term" value="F:S-adenosylmethionine:tRNA ribosyltransferase-isomerase activity"/>
    <property type="evidence" value="ECO:0007669"/>
    <property type="project" value="UniProtKB-EC"/>
</dbReference>
<dbReference type="EMBL" id="JAZBJZ010000069">
    <property type="protein sequence ID" value="MEE3718230.1"/>
    <property type="molecule type" value="Genomic_DNA"/>
</dbReference>
<dbReference type="NCBIfam" id="TIGR00113">
    <property type="entry name" value="queA"/>
    <property type="match status" value="1"/>
</dbReference>
<evidence type="ECO:0000256" key="6">
    <source>
        <dbReference type="ARBA" id="ARBA00022691"/>
    </source>
</evidence>
<keyword evidence="15" id="KW-1185">Reference proteome</keyword>
<comment type="pathway">
    <text evidence="2 13">tRNA modification; tRNA-queuosine biosynthesis.</text>
</comment>
<dbReference type="InterPro" id="IPR042118">
    <property type="entry name" value="QueA_dom1"/>
</dbReference>
<dbReference type="Pfam" id="PF02547">
    <property type="entry name" value="Queuosine_synth"/>
    <property type="match status" value="1"/>
</dbReference>
<dbReference type="PANTHER" id="PTHR30307:SF0">
    <property type="entry name" value="S-ADENOSYLMETHIONINE:TRNA RIBOSYLTRANSFERASE-ISOMERASE"/>
    <property type="match status" value="1"/>
</dbReference>
<comment type="function">
    <text evidence="13">Transfers and isomerizes the ribose moiety from AdoMet to the 7-aminomethyl group of 7-deazaguanine (preQ1-tRNA) to give epoxyqueuosine (oQ-tRNA).</text>
</comment>
<dbReference type="HAMAP" id="MF_00113">
    <property type="entry name" value="QueA"/>
    <property type="match status" value="1"/>
</dbReference>
<dbReference type="EC" id="2.4.99.17" evidence="10 13"/>
<organism evidence="14 15">
    <name type="scientific">Tumidithrix elongata BACA0141</name>
    <dbReference type="NCBI Taxonomy" id="2716417"/>
    <lineage>
        <taxon>Bacteria</taxon>
        <taxon>Bacillati</taxon>
        <taxon>Cyanobacteriota</taxon>
        <taxon>Cyanophyceae</taxon>
        <taxon>Pseudanabaenales</taxon>
        <taxon>Pseudanabaenaceae</taxon>
        <taxon>Tumidithrix</taxon>
        <taxon>Tumidithrix elongata</taxon>
    </lineage>
</organism>
<evidence type="ECO:0000256" key="12">
    <source>
        <dbReference type="ARBA" id="ARBA00076160"/>
    </source>
</evidence>
<evidence type="ECO:0000256" key="13">
    <source>
        <dbReference type="HAMAP-Rule" id="MF_00113"/>
    </source>
</evidence>
<dbReference type="NCBIfam" id="NF001140">
    <property type="entry name" value="PRK00147.1"/>
    <property type="match status" value="1"/>
</dbReference>
<comment type="similarity">
    <text evidence="9 13">Belongs to the QueA family.</text>
</comment>
<dbReference type="AlphaFoldDB" id="A0AAW9Q4Q7"/>
<comment type="caution">
    <text evidence="14">The sequence shown here is derived from an EMBL/GenBank/DDBJ whole genome shotgun (WGS) entry which is preliminary data.</text>
</comment>
<comment type="subcellular location">
    <subcellularLocation>
        <location evidence="1 13">Cytoplasm</location>
    </subcellularLocation>
</comment>
<gene>
    <name evidence="13 14" type="primary">queA</name>
    <name evidence="14" type="ORF">V2H45_15940</name>
</gene>
<keyword evidence="5 13" id="KW-0808">Transferase</keyword>
<evidence type="ECO:0000313" key="14">
    <source>
        <dbReference type="EMBL" id="MEE3718230.1"/>
    </source>
</evidence>
<evidence type="ECO:0000256" key="5">
    <source>
        <dbReference type="ARBA" id="ARBA00022679"/>
    </source>
</evidence>
<evidence type="ECO:0000256" key="8">
    <source>
        <dbReference type="ARBA" id="ARBA00052751"/>
    </source>
</evidence>
<dbReference type="InterPro" id="IPR036100">
    <property type="entry name" value="QueA_sf"/>
</dbReference>
<evidence type="ECO:0000256" key="11">
    <source>
        <dbReference type="ARBA" id="ARBA00069325"/>
    </source>
</evidence>
<name>A0AAW9Q4Q7_9CYAN</name>
<dbReference type="FunFam" id="3.40.1780.10:FF:000001">
    <property type="entry name" value="S-adenosylmethionine:tRNA ribosyltransferase-isomerase"/>
    <property type="match status" value="1"/>
</dbReference>
<dbReference type="GO" id="GO:0008616">
    <property type="term" value="P:tRNA queuosine(34) biosynthetic process"/>
    <property type="evidence" value="ECO:0007669"/>
    <property type="project" value="UniProtKB-UniRule"/>
</dbReference>
<evidence type="ECO:0000313" key="15">
    <source>
        <dbReference type="Proteomes" id="UP001333818"/>
    </source>
</evidence>
<dbReference type="PANTHER" id="PTHR30307">
    <property type="entry name" value="S-ADENOSYLMETHIONINE:TRNA RIBOSYLTRANSFERASE-ISOMERASE"/>
    <property type="match status" value="1"/>
</dbReference>